<keyword evidence="5" id="KW-0547">Nucleotide-binding</keyword>
<dbReference type="InterPro" id="IPR029045">
    <property type="entry name" value="ClpP/crotonase-like_dom_sf"/>
</dbReference>
<comment type="catalytic activity">
    <reaction evidence="10">
        <text>N(6)-carboxybiotinyl-L-lysyl-[protein] + acetyl-CoA = N(6)-biotinyl-L-lysyl-[protein] + malonyl-CoA</text>
        <dbReference type="Rhea" id="RHEA:54728"/>
        <dbReference type="Rhea" id="RHEA-COMP:10505"/>
        <dbReference type="Rhea" id="RHEA-COMP:10506"/>
        <dbReference type="ChEBI" id="CHEBI:57288"/>
        <dbReference type="ChEBI" id="CHEBI:57384"/>
        <dbReference type="ChEBI" id="CHEBI:83144"/>
        <dbReference type="ChEBI" id="CHEBI:83145"/>
        <dbReference type="EC" id="2.1.3.15"/>
    </reaction>
</comment>
<protein>
    <recommendedName>
        <fullName evidence="2">acetyl-CoA carboxytransferase</fullName>
        <ecNumber evidence="2">2.1.3.15</ecNumber>
    </recommendedName>
</protein>
<dbReference type="GO" id="GO:0016743">
    <property type="term" value="F:carboxyl- or carbamoyltransferase activity"/>
    <property type="evidence" value="ECO:0007669"/>
    <property type="project" value="InterPro"/>
</dbReference>
<organism evidence="14 15">
    <name type="scientific">Nepenthes gracilis</name>
    <name type="common">Slender pitcher plant</name>
    <dbReference type="NCBI Taxonomy" id="150966"/>
    <lineage>
        <taxon>Eukaryota</taxon>
        <taxon>Viridiplantae</taxon>
        <taxon>Streptophyta</taxon>
        <taxon>Embryophyta</taxon>
        <taxon>Tracheophyta</taxon>
        <taxon>Spermatophyta</taxon>
        <taxon>Magnoliopsida</taxon>
        <taxon>eudicotyledons</taxon>
        <taxon>Gunneridae</taxon>
        <taxon>Pentapetalae</taxon>
        <taxon>Caryophyllales</taxon>
        <taxon>Nepenthaceae</taxon>
        <taxon>Nepenthes</taxon>
    </lineage>
</organism>
<evidence type="ECO:0000259" key="13">
    <source>
        <dbReference type="PROSITE" id="PS50989"/>
    </source>
</evidence>
<evidence type="ECO:0000256" key="3">
    <source>
        <dbReference type="ARBA" id="ARBA00022516"/>
    </source>
</evidence>
<comment type="pathway">
    <text evidence="1">Lipid metabolism; malonyl-CoA biosynthesis; malonyl-CoA from acetyl-CoA: step 1/1.</text>
</comment>
<evidence type="ECO:0000256" key="4">
    <source>
        <dbReference type="ARBA" id="ARBA00022679"/>
    </source>
</evidence>
<reference evidence="14" key="1">
    <citation type="submission" date="2023-05" db="EMBL/GenBank/DDBJ databases">
        <title>Nepenthes gracilis genome sequencing.</title>
        <authorList>
            <person name="Fukushima K."/>
        </authorList>
    </citation>
    <scope>NUCLEOTIDE SEQUENCE</scope>
    <source>
        <strain evidence="14">SING2019-196</strain>
    </source>
</reference>
<evidence type="ECO:0000256" key="5">
    <source>
        <dbReference type="ARBA" id="ARBA00022741"/>
    </source>
</evidence>
<dbReference type="GO" id="GO:0009317">
    <property type="term" value="C:acetyl-CoA carboxylase complex"/>
    <property type="evidence" value="ECO:0007669"/>
    <property type="project" value="InterPro"/>
</dbReference>
<dbReference type="GO" id="GO:0003989">
    <property type="term" value="F:acetyl-CoA carboxylase activity"/>
    <property type="evidence" value="ECO:0007669"/>
    <property type="project" value="InterPro"/>
</dbReference>
<keyword evidence="15" id="KW-1185">Reference proteome</keyword>
<dbReference type="Gene3D" id="3.90.226.10">
    <property type="entry name" value="2-enoyl-CoA Hydratase, Chain A, domain 1"/>
    <property type="match status" value="1"/>
</dbReference>
<keyword evidence="4" id="KW-0808">Transferase</keyword>
<evidence type="ECO:0000256" key="7">
    <source>
        <dbReference type="ARBA" id="ARBA00022840"/>
    </source>
</evidence>
<dbReference type="GO" id="GO:0006633">
    <property type="term" value="P:fatty acid biosynthetic process"/>
    <property type="evidence" value="ECO:0007669"/>
    <property type="project" value="UniProtKB-KW"/>
</dbReference>
<dbReference type="EMBL" id="BSYO01000014">
    <property type="protein sequence ID" value="GMH14373.1"/>
    <property type="molecule type" value="Genomic_DNA"/>
</dbReference>
<dbReference type="NCBIfam" id="NF041504">
    <property type="entry name" value="AccA_sub"/>
    <property type="match status" value="1"/>
</dbReference>
<feature type="region of interest" description="Disordered" evidence="12">
    <location>
        <begin position="524"/>
        <end position="544"/>
    </location>
</feature>
<dbReference type="NCBIfam" id="NF004344">
    <property type="entry name" value="PRK05724.1"/>
    <property type="match status" value="1"/>
</dbReference>
<evidence type="ECO:0000256" key="8">
    <source>
        <dbReference type="ARBA" id="ARBA00023098"/>
    </source>
</evidence>
<evidence type="ECO:0000256" key="12">
    <source>
        <dbReference type="SAM" id="MobiDB-lite"/>
    </source>
</evidence>
<evidence type="ECO:0000256" key="9">
    <source>
        <dbReference type="ARBA" id="ARBA00023160"/>
    </source>
</evidence>
<dbReference type="PANTHER" id="PTHR42853:SF3">
    <property type="entry name" value="ACETYL-COENZYME A CARBOXYLASE CARBOXYL TRANSFERASE SUBUNIT ALPHA, CHLOROPLASTIC"/>
    <property type="match status" value="1"/>
</dbReference>
<dbReference type="GO" id="GO:0005524">
    <property type="term" value="F:ATP binding"/>
    <property type="evidence" value="ECO:0007669"/>
    <property type="project" value="UniProtKB-KW"/>
</dbReference>
<feature type="coiled-coil region" evidence="11">
    <location>
        <begin position="783"/>
        <end position="825"/>
    </location>
</feature>
<dbReference type="Proteomes" id="UP001279734">
    <property type="component" value="Unassembled WGS sequence"/>
</dbReference>
<gene>
    <name evidence="14" type="ORF">Nepgr_016214</name>
</gene>
<feature type="region of interest" description="Disordered" evidence="12">
    <location>
        <begin position="846"/>
        <end position="875"/>
    </location>
</feature>
<dbReference type="Pfam" id="PF03255">
    <property type="entry name" value="ACCA"/>
    <property type="match status" value="1"/>
</dbReference>
<dbReference type="NCBIfam" id="TIGR00513">
    <property type="entry name" value="accA"/>
    <property type="match status" value="1"/>
</dbReference>
<evidence type="ECO:0000256" key="6">
    <source>
        <dbReference type="ARBA" id="ARBA00022832"/>
    </source>
</evidence>
<keyword evidence="8" id="KW-0443">Lipid metabolism</keyword>
<proteinExistence type="inferred from homology"/>
<dbReference type="AlphaFoldDB" id="A0AAD3SMA5"/>
<sequence length="875" mass="98582">MMREFIRRRARGNQSLETKIVEPTSSSRVIGRLRRVRQRVTIEASQELSPFSPQQLSPKPKSRWPLSIFSCILFLSFVIDNLLPLPRTSVSHLIIYRLDINDGPQPLRNLPDSTWQMASLSHLAGTHSKSLASDHLQSSGSTINGVLLRDLGRTRLCTRRDFSLVSKLRMVKKHEYPWPEDPDPNVKGGVLTHLSHFKPLKERPKPVTLDFEKPLMDLQKKIIDVRRMANETGLDFTDQIASLENKYQQALKDLYLNLTPIQRVNIARHPNRPTFLDHVFNITEKFVELHGDRAGYDDPAIVTGLGTINGRSYMFIGHQKGRNTKENIERNFGMPTPHGYRKALRMMYYADHHGFPIVTFIDTPGAYADLKSEELGQGEAIAHNLRTMFGLKVPIVSIVIGEGGSGGALAIGCANKLLMLENSVFYVASPEACAAILWKSAKAAPKAAEYLRITAEELRKAEIADGVIPEPLGGAHADPSWTSQQIKQAVVESMDELLKMSTQELLQHRSQKFRKLGGFQEGIPVDPEKKADMKKKEVPVGKTTNQELEGEVEKLKAQVLKVNESFSEAPSLSLDNMIERLEREADHELSEAVKSLGLKERLMMLQEELSKAKSSQDELMHPALRDKIEKFKDELSERLPTAPNYESLNNKLNMMKELSKVRHISDTNIKSATLKQEINKKFKEIIDRPDVKEKIEILNADIVKSGVATLQDLDNELKERVLKVKKGIELEFASILKSLDLDVKILRSKATELVEGNLSSNLKSKISELNEEIWKRIEDTVSSSDLKHKIDLLKLEVARAQNNPDPDLQNKIRDLEQQIKESLAKTLSSSELIKKHEELKAEIAQVVESSEGSHDSSNGSPSRVDVNVEAERSFI</sequence>
<dbReference type="PROSITE" id="PS50989">
    <property type="entry name" value="COA_CT_CTER"/>
    <property type="match status" value="1"/>
</dbReference>
<evidence type="ECO:0000256" key="11">
    <source>
        <dbReference type="SAM" id="Coils"/>
    </source>
</evidence>
<dbReference type="HAMAP" id="MF_00823">
    <property type="entry name" value="AcetylCoA_CT_alpha"/>
    <property type="match status" value="1"/>
</dbReference>
<comment type="caution">
    <text evidence="14">The sequence shown here is derived from an EMBL/GenBank/DDBJ whole genome shotgun (WGS) entry which is preliminary data.</text>
</comment>
<dbReference type="SUPFAM" id="SSF52096">
    <property type="entry name" value="ClpP/crotonase"/>
    <property type="match status" value="1"/>
</dbReference>
<evidence type="ECO:0000256" key="1">
    <source>
        <dbReference type="ARBA" id="ARBA00004956"/>
    </source>
</evidence>
<keyword evidence="3" id="KW-0444">Lipid biosynthesis</keyword>
<dbReference type="InterPro" id="IPR001095">
    <property type="entry name" value="Acetyl_CoA_COase_a_su"/>
</dbReference>
<evidence type="ECO:0000256" key="2">
    <source>
        <dbReference type="ARBA" id="ARBA00011883"/>
    </source>
</evidence>
<evidence type="ECO:0000313" key="14">
    <source>
        <dbReference type="EMBL" id="GMH14373.1"/>
    </source>
</evidence>
<dbReference type="PANTHER" id="PTHR42853">
    <property type="entry name" value="ACETYL-COENZYME A CARBOXYLASE CARBOXYL TRANSFERASE SUBUNIT ALPHA"/>
    <property type="match status" value="1"/>
</dbReference>
<dbReference type="PRINTS" id="PR01069">
    <property type="entry name" value="ACCCTRFRASEA"/>
</dbReference>
<accession>A0AAD3SMA5</accession>
<dbReference type="InterPro" id="IPR011763">
    <property type="entry name" value="COA_CT_C"/>
</dbReference>
<keyword evidence="6" id="KW-0276">Fatty acid metabolism</keyword>
<feature type="compositionally biased region" description="Basic and acidic residues" evidence="12">
    <location>
        <begin position="526"/>
        <end position="539"/>
    </location>
</feature>
<keyword evidence="7" id="KW-0067">ATP-binding</keyword>
<evidence type="ECO:0000256" key="10">
    <source>
        <dbReference type="ARBA" id="ARBA00049152"/>
    </source>
</evidence>
<keyword evidence="9" id="KW-0275">Fatty acid biosynthesis</keyword>
<keyword evidence="11" id="KW-0175">Coiled coil</keyword>
<feature type="domain" description="CoA carboxyltransferase C-terminal" evidence="13">
    <location>
        <begin position="242"/>
        <end position="496"/>
    </location>
</feature>
<name>A0AAD3SMA5_NEPGR</name>
<dbReference type="EC" id="2.1.3.15" evidence="2"/>
<evidence type="ECO:0000313" key="15">
    <source>
        <dbReference type="Proteomes" id="UP001279734"/>
    </source>
</evidence>